<evidence type="ECO:0000259" key="4">
    <source>
        <dbReference type="PROSITE" id="PS50991"/>
    </source>
</evidence>
<dbReference type="NCBIfam" id="NF004283">
    <property type="entry name" value="PRK05692.1"/>
    <property type="match status" value="1"/>
</dbReference>
<dbReference type="PANTHER" id="PTHR42738">
    <property type="entry name" value="HYDROXYMETHYLGLUTARYL-COA LYASE"/>
    <property type="match status" value="1"/>
</dbReference>
<dbReference type="PROSITE" id="PS50991">
    <property type="entry name" value="PYR_CT"/>
    <property type="match status" value="1"/>
</dbReference>
<keyword evidence="6" id="KW-1185">Reference proteome</keyword>
<dbReference type="Proteomes" id="UP000187367">
    <property type="component" value="Unassembled WGS sequence"/>
</dbReference>
<comment type="similarity">
    <text evidence="1">Belongs to the HMG-CoA lyase family.</text>
</comment>
<dbReference type="AlphaFoldDB" id="A0A1R1QL22"/>
<dbReference type="GO" id="GO:0004419">
    <property type="term" value="F:hydroxymethylglutaryl-CoA lyase activity"/>
    <property type="evidence" value="ECO:0007669"/>
    <property type="project" value="TreeGrafter"/>
</dbReference>
<evidence type="ECO:0000313" key="5">
    <source>
        <dbReference type="EMBL" id="OMI05318.1"/>
    </source>
</evidence>
<dbReference type="EMBL" id="MTJL01000020">
    <property type="protein sequence ID" value="OMI05318.1"/>
    <property type="molecule type" value="Genomic_DNA"/>
</dbReference>
<sequence>MKVPKKISIKEVGPRDGLQNEKARLSTSDKITWINMLSMTGLSYIEITSFVHPKWIPALSDALAVAKSIERKPGVTYAALVPNQKGLERALEGRIDEASVFMSASETHNRKNINKSISETLPILKAVTSEAAKANLTTRAYLSTVFGCPYENDVPLEQIIRISETLFDMEIDELSLGDTIGAANPVQVQIVLEALLKRFPKEKIALHFHDTRGMALANMIAAMDMGITTFDGACGGLGGCPYAPGSSGNAATDDLIYMCAQMGIETGVDLGKLLLAAKWIEEKAGRQLPSRNLQTAKSLDCFS</sequence>
<dbReference type="GO" id="GO:0046951">
    <property type="term" value="P:ketone body biosynthetic process"/>
    <property type="evidence" value="ECO:0007669"/>
    <property type="project" value="TreeGrafter"/>
</dbReference>
<dbReference type="InterPro" id="IPR000891">
    <property type="entry name" value="PYR_CT"/>
</dbReference>
<accession>A0A1R1QL22</accession>
<dbReference type="SUPFAM" id="SSF51569">
    <property type="entry name" value="Aldolase"/>
    <property type="match status" value="1"/>
</dbReference>
<gene>
    <name evidence="5" type="ORF">BW143_11335</name>
</gene>
<evidence type="ECO:0000256" key="1">
    <source>
        <dbReference type="ARBA" id="ARBA00009405"/>
    </source>
</evidence>
<reference evidence="5 6" key="1">
    <citation type="submission" date="2017-01" db="EMBL/GenBank/DDBJ databases">
        <title>Bacillus phylogenomics.</title>
        <authorList>
            <person name="Dunlap C."/>
        </authorList>
    </citation>
    <scope>NUCLEOTIDE SEQUENCE [LARGE SCALE GENOMIC DNA]</scope>
    <source>
        <strain evidence="5 6">NRRL B-41282</strain>
    </source>
</reference>
<dbReference type="InterPro" id="IPR013785">
    <property type="entry name" value="Aldolase_TIM"/>
</dbReference>
<evidence type="ECO:0000313" key="6">
    <source>
        <dbReference type="Proteomes" id="UP000187367"/>
    </source>
</evidence>
<dbReference type="GO" id="GO:0046872">
    <property type="term" value="F:metal ion binding"/>
    <property type="evidence" value="ECO:0007669"/>
    <property type="project" value="UniProtKB-KW"/>
</dbReference>
<proteinExistence type="inferred from homology"/>
<dbReference type="FunFam" id="3.20.20.70:FF:000071">
    <property type="entry name" value="Hydroxymethylglutaryl-CoA lyase"/>
    <property type="match status" value="1"/>
</dbReference>
<dbReference type="CDD" id="cd07938">
    <property type="entry name" value="DRE_TIM_HMGL"/>
    <property type="match status" value="1"/>
</dbReference>
<name>A0A1R1QL22_9BACI</name>
<dbReference type="InterPro" id="IPR043594">
    <property type="entry name" value="HMGL"/>
</dbReference>
<protein>
    <submittedName>
        <fullName evidence="5">Hydroxymethylglutaryl-CoA lyase</fullName>
    </submittedName>
</protein>
<dbReference type="RefSeq" id="WP_076797451.1">
    <property type="nucleotide sequence ID" value="NZ_JARMMI010000009.1"/>
</dbReference>
<keyword evidence="3 5" id="KW-0456">Lyase</keyword>
<dbReference type="Pfam" id="PF00682">
    <property type="entry name" value="HMGL-like"/>
    <property type="match status" value="1"/>
</dbReference>
<organism evidence="5 6">
    <name type="scientific">Bacillus swezeyi</name>
    <dbReference type="NCBI Taxonomy" id="1925020"/>
    <lineage>
        <taxon>Bacteria</taxon>
        <taxon>Bacillati</taxon>
        <taxon>Bacillota</taxon>
        <taxon>Bacilli</taxon>
        <taxon>Bacillales</taxon>
        <taxon>Bacillaceae</taxon>
        <taxon>Bacillus</taxon>
    </lineage>
</organism>
<evidence type="ECO:0000256" key="3">
    <source>
        <dbReference type="ARBA" id="ARBA00023239"/>
    </source>
</evidence>
<keyword evidence="2" id="KW-0479">Metal-binding</keyword>
<dbReference type="Gene3D" id="3.20.20.70">
    <property type="entry name" value="Aldolase class I"/>
    <property type="match status" value="1"/>
</dbReference>
<dbReference type="PANTHER" id="PTHR42738:SF7">
    <property type="entry name" value="HYDROXYMETHYLGLUTARYL-COA LYASE"/>
    <property type="match status" value="1"/>
</dbReference>
<dbReference type="GO" id="GO:0006552">
    <property type="term" value="P:L-leucine catabolic process"/>
    <property type="evidence" value="ECO:0007669"/>
    <property type="project" value="TreeGrafter"/>
</dbReference>
<feature type="domain" description="Pyruvate carboxyltransferase" evidence="4">
    <location>
        <begin position="7"/>
        <end position="274"/>
    </location>
</feature>
<evidence type="ECO:0000256" key="2">
    <source>
        <dbReference type="ARBA" id="ARBA00022723"/>
    </source>
</evidence>
<comment type="caution">
    <text evidence="5">The sequence shown here is derived from an EMBL/GenBank/DDBJ whole genome shotgun (WGS) entry which is preliminary data.</text>
</comment>